<reference evidence="2" key="3">
    <citation type="submission" date="2025-09" db="UniProtKB">
        <authorList>
            <consortium name="Ensembl"/>
        </authorList>
    </citation>
    <scope>IDENTIFICATION</scope>
</reference>
<evidence type="ECO:0000256" key="1">
    <source>
        <dbReference type="SAM" id="Phobius"/>
    </source>
</evidence>
<keyword evidence="1" id="KW-0812">Transmembrane</keyword>
<dbReference type="Ensembl" id="ENSHHUT00000010765.1">
    <property type="protein sequence ID" value="ENSHHUP00000010431.1"/>
    <property type="gene ID" value="ENSHHUG00000006383.1"/>
</dbReference>
<sequence>VCVCVCVCVYVYRALSYTVTVTISLSHHLTLSLSRSSGVYGQSTLSIFEVRSEFLNVPFSSIARNALGRDIGLLSLQPAIHSGFYTCVCLCLVFSMAISGPGVGL</sequence>
<keyword evidence="3" id="KW-1185">Reference proteome</keyword>
<feature type="transmembrane region" description="Helical" evidence="1">
    <location>
        <begin position="83"/>
        <end position="103"/>
    </location>
</feature>
<protein>
    <submittedName>
        <fullName evidence="2">Uncharacterized protein</fullName>
    </submittedName>
</protein>
<reference evidence="2" key="2">
    <citation type="submission" date="2025-08" db="UniProtKB">
        <authorList>
            <consortium name="Ensembl"/>
        </authorList>
    </citation>
    <scope>IDENTIFICATION</scope>
</reference>
<dbReference type="AlphaFoldDB" id="A0A4W5KEQ2"/>
<evidence type="ECO:0000313" key="3">
    <source>
        <dbReference type="Proteomes" id="UP000314982"/>
    </source>
</evidence>
<accession>A0A4W5KEQ2</accession>
<reference evidence="3" key="1">
    <citation type="submission" date="2018-06" db="EMBL/GenBank/DDBJ databases">
        <title>Genome assembly of Danube salmon.</title>
        <authorList>
            <person name="Macqueen D.J."/>
            <person name="Gundappa M.K."/>
        </authorList>
    </citation>
    <scope>NUCLEOTIDE SEQUENCE [LARGE SCALE GENOMIC DNA]</scope>
</reference>
<evidence type="ECO:0000313" key="2">
    <source>
        <dbReference type="Ensembl" id="ENSHHUP00000010431.1"/>
    </source>
</evidence>
<dbReference type="STRING" id="62062.ENSHHUP00000010431"/>
<keyword evidence="1" id="KW-1133">Transmembrane helix</keyword>
<dbReference type="Proteomes" id="UP000314982">
    <property type="component" value="Unassembled WGS sequence"/>
</dbReference>
<proteinExistence type="predicted"/>
<name>A0A4W5KEQ2_9TELE</name>
<organism evidence="2 3">
    <name type="scientific">Hucho hucho</name>
    <name type="common">huchen</name>
    <dbReference type="NCBI Taxonomy" id="62062"/>
    <lineage>
        <taxon>Eukaryota</taxon>
        <taxon>Metazoa</taxon>
        <taxon>Chordata</taxon>
        <taxon>Craniata</taxon>
        <taxon>Vertebrata</taxon>
        <taxon>Euteleostomi</taxon>
        <taxon>Actinopterygii</taxon>
        <taxon>Neopterygii</taxon>
        <taxon>Teleostei</taxon>
        <taxon>Protacanthopterygii</taxon>
        <taxon>Salmoniformes</taxon>
        <taxon>Salmonidae</taxon>
        <taxon>Salmoninae</taxon>
        <taxon>Hucho</taxon>
    </lineage>
</organism>
<keyword evidence="1" id="KW-0472">Membrane</keyword>